<protein>
    <recommendedName>
        <fullName evidence="5">Mutanase</fullName>
    </recommendedName>
</protein>
<dbReference type="EMBL" id="JEMN01001447">
    <property type="protein sequence ID" value="KXH37324.1"/>
    <property type="molecule type" value="Genomic_DNA"/>
</dbReference>
<dbReference type="AlphaFoldDB" id="A0A135SN25"/>
<proteinExistence type="predicted"/>
<dbReference type="InterPro" id="IPR005197">
    <property type="entry name" value="Glyco_hydro_71"/>
</dbReference>
<dbReference type="GO" id="GO:0006629">
    <property type="term" value="P:lipid metabolic process"/>
    <property type="evidence" value="ECO:0007669"/>
    <property type="project" value="InterPro"/>
</dbReference>
<evidence type="ECO:0000256" key="1">
    <source>
        <dbReference type="SAM" id="MobiDB-lite"/>
    </source>
</evidence>
<feature type="compositionally biased region" description="Polar residues" evidence="1">
    <location>
        <begin position="634"/>
        <end position="643"/>
    </location>
</feature>
<keyword evidence="2" id="KW-0732">Signal</keyword>
<dbReference type="Proteomes" id="UP000070054">
    <property type="component" value="Unassembled WGS sequence"/>
</dbReference>
<dbReference type="OrthoDB" id="1046782at2759"/>
<organism evidence="3 4">
    <name type="scientific">Colletotrichum nymphaeae SA-01</name>
    <dbReference type="NCBI Taxonomy" id="1460502"/>
    <lineage>
        <taxon>Eukaryota</taxon>
        <taxon>Fungi</taxon>
        <taxon>Dikarya</taxon>
        <taxon>Ascomycota</taxon>
        <taxon>Pezizomycotina</taxon>
        <taxon>Sordariomycetes</taxon>
        <taxon>Hypocreomycetidae</taxon>
        <taxon>Glomerellales</taxon>
        <taxon>Glomerellaceae</taxon>
        <taxon>Colletotrichum</taxon>
        <taxon>Colletotrichum acutatum species complex</taxon>
    </lineage>
</organism>
<comment type="caution">
    <text evidence="3">The sequence shown here is derived from an EMBL/GenBank/DDBJ whole genome shotgun (WGS) entry which is preliminary data.</text>
</comment>
<dbReference type="InterPro" id="IPR051057">
    <property type="entry name" value="PI-PLC_domain"/>
</dbReference>
<sequence>MKLNVLLLAVAGAVRVQSAAVFAHFMVGNTADYTESTWRTDIRLAKEAHIDAFALNMAHGESMNEVSLERAFNVAKDEGFKLLFSFDYAGRGPWPKETVISYLKKYTSKAEYFMHSDGRPLVSTFEGPGNAKDWIDIKSQVSCFFIPDWSSEGARPALALGNNVADGLFNWAAWPWGPRDMDTYVDASYFQYLDKRPYMMPVSPWFYTNMPGYNKNWMWRGDDIWHDRWIQVIYNQPEYVQIISWNDYGESHHIGPLYSHAMEAFTVGKAPYNYANNRPHDGWRQTLPFWIDYYKTGKATVSQESLVVWYRTSPSSACSDGGTVGNTASQLQIEFPPQLIMLDKIFFSAVLGSAAEVTVTVGGKTFTPTWSSIPDGGVGVYHGSVVLLSETGDVNVQLSRPGRLLARVDGPAFSSASCDNGRTNWNPWVGSAVVAGSVSVTMPNSRQNQGCIKGTGAKGFRELCEFNCKYNYCPVSSCLCQAVGVPNTKPPALEKDGFPAKGKSENYSGLCSNACNLGFCPEEFCSETPQTTIIPTVSEFLPPACRAGTSLVGYERFEGLCSYACNFGFCPLHICRCTSEGGLIEPPAQVPGATGKPVGDYNDEKLCEFACSRTWCPEVCKSNDDEETQPPIDPNNTCQASDKTYSDADLDRTGEYMRWLLMDPENAAATGRQYITIVNLTPHPFKLTSTHSYQMDEFNWGDIPPGRARQNVAHYTENIGANNVDDNGEAYYDIGNTGKKFVVRATTHIPDAYPRRVVFDLSGMGKGQREYKVPGQEVPVTLVITGSDSFGFITSLSHGPGNWMNAIKDTIRDRRVVDLVMPGTHDSGMSKITDALLSGGTEGNTQTQMLNLYDQLRAGSRWFDLRVSSIHQVVNCCGNYDFWTMHVADEVADVVLGRTGEKLDDVIKEINRFTDENPGEVIFLQFRYLLGVRNVPSFGPIYWDEGIKNKFFDKLKEINNRCPGLGKGLQTSKIGNLMDKNDNKGCVLIFLNTQYLSKEIPDDSKHTSVGHGIYNINHIDLTDAWPEKEDTKEMAEKAIKWWTERAEGIFHIGQWLSTPHPLTSTFTYDLQSIALLPTNPALYWKGVNEISYQHFPNVILVDYIGMVIKNEPGWDSLSAELYTLAIGLNLYTISENCTISPRRSPLLASPKNLRKPLSPLVSQFNGIIYANGTTIDDPPLGLHPGRVEVLKNGTVFSNGTVLEESVPNPDFNSIRF</sequence>
<dbReference type="PANTHER" id="PTHR13593">
    <property type="match status" value="1"/>
</dbReference>
<evidence type="ECO:0000256" key="2">
    <source>
        <dbReference type="SAM" id="SignalP"/>
    </source>
</evidence>
<gene>
    <name evidence="3" type="ORF">CNYM01_01337</name>
</gene>
<dbReference type="GO" id="GO:0008081">
    <property type="term" value="F:phosphoric diester hydrolase activity"/>
    <property type="evidence" value="ECO:0007669"/>
    <property type="project" value="InterPro"/>
</dbReference>
<keyword evidence="4" id="KW-1185">Reference proteome</keyword>
<dbReference type="CDD" id="cd11577">
    <property type="entry name" value="GH71"/>
    <property type="match status" value="1"/>
</dbReference>
<feature type="region of interest" description="Disordered" evidence="1">
    <location>
        <begin position="623"/>
        <end position="644"/>
    </location>
</feature>
<feature type="signal peptide" evidence="2">
    <location>
        <begin position="1"/>
        <end position="18"/>
    </location>
</feature>
<accession>A0A135SN25</accession>
<evidence type="ECO:0000313" key="4">
    <source>
        <dbReference type="Proteomes" id="UP000070054"/>
    </source>
</evidence>
<evidence type="ECO:0008006" key="5">
    <source>
        <dbReference type="Google" id="ProtNLM"/>
    </source>
</evidence>
<reference evidence="3 4" key="1">
    <citation type="submission" date="2014-02" db="EMBL/GenBank/DDBJ databases">
        <title>The genome sequence of Colletotrichum nymphaeae SA-01.</title>
        <authorList>
            <person name="Baroncelli R."/>
            <person name="Thon M.R."/>
        </authorList>
    </citation>
    <scope>NUCLEOTIDE SEQUENCE [LARGE SCALE GENOMIC DNA]</scope>
    <source>
        <strain evidence="3 4">SA-01</strain>
    </source>
</reference>
<dbReference type="PANTHER" id="PTHR13593:SF143">
    <property type="entry name" value="PHOSPHATIDYLINOSITOL-SPECIFIC PHOSPHOLIPASE C X DOMAIN-CONTAINING PROTEIN"/>
    <property type="match status" value="1"/>
</dbReference>
<dbReference type="SUPFAM" id="SSF51695">
    <property type="entry name" value="PLC-like phosphodiesterases"/>
    <property type="match status" value="1"/>
</dbReference>
<dbReference type="Gene3D" id="3.20.20.190">
    <property type="entry name" value="Phosphatidylinositol (PI) phosphodiesterase"/>
    <property type="match status" value="1"/>
</dbReference>
<evidence type="ECO:0000313" key="3">
    <source>
        <dbReference type="EMBL" id="KXH37324.1"/>
    </source>
</evidence>
<dbReference type="Pfam" id="PF03659">
    <property type="entry name" value="Glyco_hydro_71"/>
    <property type="match status" value="1"/>
</dbReference>
<dbReference type="InterPro" id="IPR017946">
    <property type="entry name" value="PLC-like_Pdiesterase_TIM-brl"/>
</dbReference>
<name>A0A135SN25_9PEZI</name>
<feature type="chain" id="PRO_5007802624" description="Mutanase" evidence="2">
    <location>
        <begin position="19"/>
        <end position="1216"/>
    </location>
</feature>
<dbReference type="Gene3D" id="3.20.20.80">
    <property type="entry name" value="Glycosidases"/>
    <property type="match status" value="1"/>
</dbReference>
<dbReference type="GO" id="GO:0051118">
    <property type="term" value="F:glucan endo-1,3-alpha-glucosidase activity"/>
    <property type="evidence" value="ECO:0007669"/>
    <property type="project" value="InterPro"/>
</dbReference>